<gene>
    <name evidence="1" type="ORF">LCGC14_1381710</name>
</gene>
<protein>
    <submittedName>
        <fullName evidence="1">Uncharacterized protein</fullName>
    </submittedName>
</protein>
<sequence length="94" mass="11421">MILFCEECDKETKHDRCRDHSIWYNRCSGCLKRQIEETGCFVPPHTRAGRGRKNKYVIDFFSKWRDNVNSVNDELTREFFFDVRSFEQYLRGEE</sequence>
<dbReference type="AlphaFoldDB" id="A0A0F9KNE2"/>
<organism evidence="1">
    <name type="scientific">marine sediment metagenome</name>
    <dbReference type="NCBI Taxonomy" id="412755"/>
    <lineage>
        <taxon>unclassified sequences</taxon>
        <taxon>metagenomes</taxon>
        <taxon>ecological metagenomes</taxon>
    </lineage>
</organism>
<evidence type="ECO:0000313" key="1">
    <source>
        <dbReference type="EMBL" id="KKM76281.1"/>
    </source>
</evidence>
<dbReference type="EMBL" id="LAZR01008835">
    <property type="protein sequence ID" value="KKM76281.1"/>
    <property type="molecule type" value="Genomic_DNA"/>
</dbReference>
<comment type="caution">
    <text evidence="1">The sequence shown here is derived from an EMBL/GenBank/DDBJ whole genome shotgun (WGS) entry which is preliminary data.</text>
</comment>
<name>A0A0F9KNE2_9ZZZZ</name>
<reference evidence="1" key="1">
    <citation type="journal article" date="2015" name="Nature">
        <title>Complex archaea that bridge the gap between prokaryotes and eukaryotes.</title>
        <authorList>
            <person name="Spang A."/>
            <person name="Saw J.H."/>
            <person name="Jorgensen S.L."/>
            <person name="Zaremba-Niedzwiedzka K."/>
            <person name="Martijn J."/>
            <person name="Lind A.E."/>
            <person name="van Eijk R."/>
            <person name="Schleper C."/>
            <person name="Guy L."/>
            <person name="Ettema T.J."/>
        </authorList>
    </citation>
    <scope>NUCLEOTIDE SEQUENCE</scope>
</reference>
<proteinExistence type="predicted"/>
<accession>A0A0F9KNE2</accession>